<proteinExistence type="predicted"/>
<evidence type="ECO:0000313" key="2">
    <source>
        <dbReference type="Proteomes" id="UP000192761"/>
    </source>
</evidence>
<dbReference type="EMBL" id="FWXD01000016">
    <property type="protein sequence ID" value="SMC27243.1"/>
    <property type="molecule type" value="Genomic_DNA"/>
</dbReference>
<evidence type="ECO:0000313" key="1">
    <source>
        <dbReference type="EMBL" id="SMC27243.1"/>
    </source>
</evidence>
<keyword evidence="2" id="KW-1185">Reference proteome</keyword>
<accession>A0A1W1XTF4</accession>
<sequence length="83" mass="9137">MKVTINNLDVDDIFLTVTDLNSGSDKPILVRAQLDYGQHQLLMVVADQAGRGQIEWVAEAAKTHRARIETVSFNAGEIISVKT</sequence>
<dbReference type="AlphaFoldDB" id="A0A1W1XTF4"/>
<organism evidence="1 2">
    <name type="scientific">Andreprevotia lacus DSM 23236</name>
    <dbReference type="NCBI Taxonomy" id="1121001"/>
    <lineage>
        <taxon>Bacteria</taxon>
        <taxon>Pseudomonadati</taxon>
        <taxon>Pseudomonadota</taxon>
        <taxon>Betaproteobacteria</taxon>
        <taxon>Neisseriales</taxon>
        <taxon>Chitinibacteraceae</taxon>
        <taxon>Andreprevotia</taxon>
    </lineage>
</organism>
<reference evidence="1 2" key="1">
    <citation type="submission" date="2017-04" db="EMBL/GenBank/DDBJ databases">
        <authorList>
            <person name="Afonso C.L."/>
            <person name="Miller P.J."/>
            <person name="Scott M.A."/>
            <person name="Spackman E."/>
            <person name="Goraichik I."/>
            <person name="Dimitrov K.M."/>
            <person name="Suarez D.L."/>
            <person name="Swayne D.E."/>
        </authorList>
    </citation>
    <scope>NUCLEOTIDE SEQUENCE [LARGE SCALE GENOMIC DNA]</scope>
    <source>
        <strain evidence="1 2">DSM 23236</strain>
    </source>
</reference>
<name>A0A1W1XTF4_9NEIS</name>
<dbReference type="Proteomes" id="UP000192761">
    <property type="component" value="Unassembled WGS sequence"/>
</dbReference>
<gene>
    <name evidence="1" type="ORF">SAMN02745857_02765</name>
</gene>
<protein>
    <submittedName>
        <fullName evidence="1">Uncharacterized protein</fullName>
    </submittedName>
</protein>